<organism evidence="11 12">
    <name type="scientific">Malassezia equina</name>
    <dbReference type="NCBI Taxonomy" id="1381935"/>
    <lineage>
        <taxon>Eukaryota</taxon>
        <taxon>Fungi</taxon>
        <taxon>Dikarya</taxon>
        <taxon>Basidiomycota</taxon>
        <taxon>Ustilaginomycotina</taxon>
        <taxon>Malasseziomycetes</taxon>
        <taxon>Malasseziales</taxon>
        <taxon>Malasseziaceae</taxon>
        <taxon>Malassezia</taxon>
    </lineage>
</organism>
<evidence type="ECO:0000256" key="6">
    <source>
        <dbReference type="ARBA" id="ARBA00037941"/>
    </source>
</evidence>
<accession>A0AAF0EDM0</accession>
<evidence type="ECO:0000256" key="8">
    <source>
        <dbReference type="ARBA" id="ARBA00041137"/>
    </source>
</evidence>
<keyword evidence="3" id="KW-0274">FAD</keyword>
<sequence length="510" mass="55361">MRTAHRLDRGMVRPLLAALNQHGRYAYRAPEFQVDHVVIGGGVVGLAIAHALAQRWPSKSTYVIERHGQIGQETSSRNSEVIHAGLYYPANTLKARMCLRGRELLYQRMAQWGARTKQVGKLIVGTQDEEAYLARLHAHAASLGPLAPPTELLSGAEARALEPDLAPSIAHALWSPRTGIVSVHELMAHLAQGLEMLPHGETPDAQIVYGTSVVRLDPHEPPRQSSKRGTDASQEGWVVHTRTHDASHTQTDALLARVVVNACGLNAPRVLNALMAGLRMPEAHWVPMYFAKGSYASYRGAGIEHVQHLLYPTPHLGATSRGSRAVHALGTHLTLDLDGHARFGPDLAWLDAPPTVDAEAEDALGYMHDFWETQLAPSGTEAWLDEMHAAICTYLPGVCRANLAPDYAGVRPKLAGPDANVFQDFEVLWHNSRGLGQQAVWQRVLPASEAPGGVLVSLLGIESPGVTSALALAEHVVEGLAARVWGDQDPRGRARRYVNDVGVSQLEGWA</sequence>
<evidence type="ECO:0000313" key="12">
    <source>
        <dbReference type="Proteomes" id="UP001214415"/>
    </source>
</evidence>
<comment type="similarity">
    <text evidence="6">Belongs to the L2HGDH family.</text>
</comment>
<evidence type="ECO:0000259" key="10">
    <source>
        <dbReference type="Pfam" id="PF01266"/>
    </source>
</evidence>
<dbReference type="Gene3D" id="3.50.50.60">
    <property type="entry name" value="FAD/NAD(P)-binding domain"/>
    <property type="match status" value="1"/>
</dbReference>
<comment type="cofactor">
    <cofactor evidence="1">
        <name>FAD</name>
        <dbReference type="ChEBI" id="CHEBI:57692"/>
    </cofactor>
</comment>
<dbReference type="AlphaFoldDB" id="A0AAF0EDM0"/>
<protein>
    <recommendedName>
        <fullName evidence="8">L-2-hydroxyglutarate dehydrogenase, mitochondrial</fullName>
        <ecNumber evidence="7">1.1.99.2</ecNumber>
    </recommendedName>
</protein>
<dbReference type="EC" id="1.1.99.2" evidence="7"/>
<gene>
    <name evidence="11" type="ORF">MEQU1_003179</name>
</gene>
<evidence type="ECO:0000256" key="7">
    <source>
        <dbReference type="ARBA" id="ARBA00038878"/>
    </source>
</evidence>
<dbReference type="Pfam" id="PF01266">
    <property type="entry name" value="DAO"/>
    <property type="match status" value="1"/>
</dbReference>
<comment type="catalytic activity">
    <reaction evidence="5">
        <text>(S)-2-hydroxyglutarate + A = 2-oxoglutarate + AH2</text>
        <dbReference type="Rhea" id="RHEA:21252"/>
        <dbReference type="ChEBI" id="CHEBI:13193"/>
        <dbReference type="ChEBI" id="CHEBI:16782"/>
        <dbReference type="ChEBI" id="CHEBI:16810"/>
        <dbReference type="ChEBI" id="CHEBI:17499"/>
        <dbReference type="EC" id="1.1.99.2"/>
    </reaction>
</comment>
<dbReference type="GO" id="GO:0047545">
    <property type="term" value="F:(S)-2-hydroxyglutarate dehydrogenase activity"/>
    <property type="evidence" value="ECO:0007669"/>
    <property type="project" value="UniProtKB-EC"/>
</dbReference>
<reference evidence="11" key="1">
    <citation type="submission" date="2023-03" db="EMBL/GenBank/DDBJ databases">
        <title>Mating type loci evolution in Malassezia.</title>
        <authorList>
            <person name="Coelho M.A."/>
        </authorList>
    </citation>
    <scope>NUCLEOTIDE SEQUENCE</scope>
    <source>
        <strain evidence="11">CBS 12830</strain>
    </source>
</reference>
<dbReference type="InterPro" id="IPR036188">
    <property type="entry name" value="FAD/NAD-bd_sf"/>
</dbReference>
<evidence type="ECO:0000256" key="2">
    <source>
        <dbReference type="ARBA" id="ARBA00022630"/>
    </source>
</evidence>
<dbReference type="Gene3D" id="3.30.9.10">
    <property type="entry name" value="D-Amino Acid Oxidase, subunit A, domain 2"/>
    <property type="match status" value="1"/>
</dbReference>
<dbReference type="InterPro" id="IPR006076">
    <property type="entry name" value="FAD-dep_OxRdtase"/>
</dbReference>
<evidence type="ECO:0000256" key="9">
    <source>
        <dbReference type="SAM" id="MobiDB-lite"/>
    </source>
</evidence>
<proteinExistence type="inferred from homology"/>
<evidence type="ECO:0000256" key="5">
    <source>
        <dbReference type="ARBA" id="ARBA00036066"/>
    </source>
</evidence>
<dbReference type="PANTHER" id="PTHR43104:SF4">
    <property type="entry name" value="L-2-HYDROXYGLUTARATE DEHYDROGENASE, MITOCHONDRIAL"/>
    <property type="match status" value="1"/>
</dbReference>
<keyword evidence="12" id="KW-1185">Reference proteome</keyword>
<evidence type="ECO:0000256" key="3">
    <source>
        <dbReference type="ARBA" id="ARBA00022827"/>
    </source>
</evidence>
<name>A0AAF0EDM0_9BASI</name>
<keyword evidence="2" id="KW-0285">Flavoprotein</keyword>
<dbReference type="SUPFAM" id="SSF51905">
    <property type="entry name" value="FAD/NAD(P)-binding domain"/>
    <property type="match status" value="1"/>
</dbReference>
<feature type="region of interest" description="Disordered" evidence="9">
    <location>
        <begin position="216"/>
        <end position="235"/>
    </location>
</feature>
<dbReference type="PANTHER" id="PTHR43104">
    <property type="entry name" value="L-2-HYDROXYGLUTARATE DEHYDROGENASE, MITOCHONDRIAL"/>
    <property type="match status" value="1"/>
</dbReference>
<keyword evidence="4" id="KW-0560">Oxidoreductase</keyword>
<evidence type="ECO:0000313" key="11">
    <source>
        <dbReference type="EMBL" id="WFD24477.1"/>
    </source>
</evidence>
<feature type="domain" description="FAD dependent oxidoreductase" evidence="10">
    <location>
        <begin position="35"/>
        <end position="478"/>
    </location>
</feature>
<evidence type="ECO:0000256" key="4">
    <source>
        <dbReference type="ARBA" id="ARBA00023002"/>
    </source>
</evidence>
<evidence type="ECO:0000256" key="1">
    <source>
        <dbReference type="ARBA" id="ARBA00001974"/>
    </source>
</evidence>
<dbReference type="EMBL" id="CP119905">
    <property type="protein sequence ID" value="WFD24477.1"/>
    <property type="molecule type" value="Genomic_DNA"/>
</dbReference>
<dbReference type="Proteomes" id="UP001214415">
    <property type="component" value="Chromosome 6"/>
</dbReference>